<evidence type="ECO:0000313" key="1">
    <source>
        <dbReference type="EMBL" id="KAG7531754.1"/>
    </source>
</evidence>
<accession>A0A8K0NQ73</accession>
<proteinExistence type="predicted"/>
<evidence type="ECO:0000313" key="2">
    <source>
        <dbReference type="Proteomes" id="UP000812966"/>
    </source>
</evidence>
<name>A0A8K0NQ73_9TREE</name>
<gene>
    <name evidence="1" type="ORF">FFLO_04123</name>
</gene>
<sequence length="148" mass="16547">MPQFPSISVPQLYSSLLTAARSIPRDPLRPSLQLPETLETLVQRAFKRPIPTVGASNAESSAIKELSQEEVTKLGFGIGDLTRLDRSLKAMQEINQDTAFRKYPLSARTLSPPTDPLYYTRLVQGVERAGQGKARNWWKVFFQSKGQA</sequence>
<dbReference type="OrthoDB" id="2107880at2759"/>
<dbReference type="Pfam" id="PF20180">
    <property type="entry name" value="UQCC2_CBP6"/>
    <property type="match status" value="1"/>
</dbReference>
<keyword evidence="2" id="KW-1185">Reference proteome</keyword>
<dbReference type="Proteomes" id="UP000812966">
    <property type="component" value="Unassembled WGS sequence"/>
</dbReference>
<protein>
    <submittedName>
        <fullName evidence="1">Uncharacterized protein</fullName>
    </submittedName>
</protein>
<comment type="caution">
    <text evidence="1">The sequence shown here is derived from an EMBL/GenBank/DDBJ whole genome shotgun (WGS) entry which is preliminary data.</text>
</comment>
<dbReference type="EMBL" id="JABELV010000083">
    <property type="protein sequence ID" value="KAG7531754.1"/>
    <property type="molecule type" value="Genomic_DNA"/>
</dbReference>
<dbReference type="AlphaFoldDB" id="A0A8K0NQ73"/>
<organism evidence="1 2">
    <name type="scientific">Filobasidium floriforme</name>
    <dbReference type="NCBI Taxonomy" id="5210"/>
    <lineage>
        <taxon>Eukaryota</taxon>
        <taxon>Fungi</taxon>
        <taxon>Dikarya</taxon>
        <taxon>Basidiomycota</taxon>
        <taxon>Agaricomycotina</taxon>
        <taxon>Tremellomycetes</taxon>
        <taxon>Filobasidiales</taxon>
        <taxon>Filobasidiaceae</taxon>
        <taxon>Filobasidium</taxon>
    </lineage>
</organism>
<reference evidence="1" key="1">
    <citation type="submission" date="2020-04" db="EMBL/GenBank/DDBJ databases">
        <title>Analysis of mating type loci in Filobasidium floriforme.</title>
        <authorList>
            <person name="Nowrousian M."/>
        </authorList>
    </citation>
    <scope>NUCLEOTIDE SEQUENCE</scope>
    <source>
        <strain evidence="1">CBS 6242</strain>
    </source>
</reference>